<dbReference type="Pfam" id="PF01248">
    <property type="entry name" value="Ribosomal_L7Ae"/>
    <property type="match status" value="1"/>
</dbReference>
<dbReference type="RefSeq" id="WP_158739808.1">
    <property type="nucleotide sequence ID" value="NZ_JAFBEP010000001.1"/>
</dbReference>
<dbReference type="InterPro" id="IPR029064">
    <property type="entry name" value="Ribosomal_eL30-like_sf"/>
</dbReference>
<dbReference type="SUPFAM" id="SSF55315">
    <property type="entry name" value="L30e-like"/>
    <property type="match status" value="1"/>
</dbReference>
<dbReference type="Gene3D" id="3.30.1330.30">
    <property type="match status" value="1"/>
</dbReference>
<dbReference type="GO" id="GO:0005840">
    <property type="term" value="C:ribosome"/>
    <property type="evidence" value="ECO:0007669"/>
    <property type="project" value="UniProtKB-KW"/>
</dbReference>
<organism evidence="2 3">
    <name type="scientific">Defluviitalea raffinosedens</name>
    <dbReference type="NCBI Taxonomy" id="1450156"/>
    <lineage>
        <taxon>Bacteria</taxon>
        <taxon>Bacillati</taxon>
        <taxon>Bacillota</taxon>
        <taxon>Clostridia</taxon>
        <taxon>Lachnospirales</taxon>
        <taxon>Defluviitaleaceae</taxon>
        <taxon>Defluviitalea</taxon>
    </lineage>
</organism>
<evidence type="ECO:0000259" key="1">
    <source>
        <dbReference type="Pfam" id="PF01248"/>
    </source>
</evidence>
<evidence type="ECO:0000313" key="3">
    <source>
        <dbReference type="Proteomes" id="UP000483018"/>
    </source>
</evidence>
<accession>A0A7C8LDZ5</accession>
<comment type="caution">
    <text evidence="2">The sequence shown here is derived from an EMBL/GenBank/DDBJ whole genome shotgun (WGS) entry which is preliminary data.</text>
</comment>
<dbReference type="AlphaFoldDB" id="A0A7C8LDZ5"/>
<reference evidence="2 3" key="1">
    <citation type="submission" date="2019-12" db="EMBL/GenBank/DDBJ databases">
        <title>Defluviitalea raffinosedens, isolated from a biogas fermenter, genome sequencing and characterization.</title>
        <authorList>
            <person name="Rettenmaier R."/>
            <person name="Schneider M."/>
            <person name="Neuhaus K."/>
            <person name="Liebl W."/>
            <person name="Zverlov V."/>
        </authorList>
    </citation>
    <scope>NUCLEOTIDE SEQUENCE [LARGE SCALE GENOMIC DNA]</scope>
    <source>
        <strain evidence="2 3">249c-K6</strain>
    </source>
</reference>
<dbReference type="OrthoDB" id="2353623at2"/>
<dbReference type="EMBL" id="WSLF01000003">
    <property type="protein sequence ID" value="KAE9635561.1"/>
    <property type="molecule type" value="Genomic_DNA"/>
</dbReference>
<name>A0A7C8LDZ5_9FIRM</name>
<proteinExistence type="predicted"/>
<evidence type="ECO:0000313" key="2">
    <source>
        <dbReference type="EMBL" id="KAE9635561.1"/>
    </source>
</evidence>
<feature type="domain" description="Ribosomal protein eL8/eL30/eS12/Gadd45" evidence="1">
    <location>
        <begin position="4"/>
        <end position="77"/>
    </location>
</feature>
<gene>
    <name evidence="2" type="ORF">GND95_05295</name>
</gene>
<keyword evidence="2" id="KW-0687">Ribonucleoprotein</keyword>
<dbReference type="Proteomes" id="UP000483018">
    <property type="component" value="Unassembled WGS sequence"/>
</dbReference>
<keyword evidence="3" id="KW-1185">Reference proteome</keyword>
<sequence length="79" mass="8766">MHRLKTHQKVVGAKQTAKVLENNQAEVVYVAKDADERVVRRVLELAKERNVPIVMVETMAELGKACNVEVKTAAAVVIK</sequence>
<keyword evidence="2" id="KW-0689">Ribosomal protein</keyword>
<protein>
    <submittedName>
        <fullName evidence="2">50S ribosomal protein L7ae-like protein</fullName>
    </submittedName>
</protein>
<dbReference type="InterPro" id="IPR004038">
    <property type="entry name" value="Ribosomal_eL8/eL30/eS12/Gad45"/>
</dbReference>